<evidence type="ECO:0000313" key="2">
    <source>
        <dbReference type="EMBL" id="MPC11904.1"/>
    </source>
</evidence>
<dbReference type="EMBL" id="VSRR010000187">
    <property type="protein sequence ID" value="MPC11904.1"/>
    <property type="molecule type" value="Genomic_DNA"/>
</dbReference>
<organism evidence="2 3">
    <name type="scientific">Portunus trituberculatus</name>
    <name type="common">Swimming crab</name>
    <name type="synonym">Neptunus trituberculatus</name>
    <dbReference type="NCBI Taxonomy" id="210409"/>
    <lineage>
        <taxon>Eukaryota</taxon>
        <taxon>Metazoa</taxon>
        <taxon>Ecdysozoa</taxon>
        <taxon>Arthropoda</taxon>
        <taxon>Crustacea</taxon>
        <taxon>Multicrustacea</taxon>
        <taxon>Malacostraca</taxon>
        <taxon>Eumalacostraca</taxon>
        <taxon>Eucarida</taxon>
        <taxon>Decapoda</taxon>
        <taxon>Pleocyemata</taxon>
        <taxon>Brachyura</taxon>
        <taxon>Eubrachyura</taxon>
        <taxon>Portunoidea</taxon>
        <taxon>Portunidae</taxon>
        <taxon>Portuninae</taxon>
        <taxon>Portunus</taxon>
    </lineage>
</organism>
<dbReference type="Proteomes" id="UP000324222">
    <property type="component" value="Unassembled WGS sequence"/>
</dbReference>
<sequence>MLSIEFLCLPGGKETRYCRWTYSWSCGGRRGASCHDVILTCSLTSPRKLTWKLCKEVFPSSGWDSADPARYILQLYRATTVTTFASPQRLPWEESEKEEEEEEEENERNV</sequence>
<feature type="region of interest" description="Disordered" evidence="1">
    <location>
        <begin position="87"/>
        <end position="110"/>
    </location>
</feature>
<feature type="compositionally biased region" description="Acidic residues" evidence="1">
    <location>
        <begin position="93"/>
        <end position="110"/>
    </location>
</feature>
<comment type="caution">
    <text evidence="2">The sequence shown here is derived from an EMBL/GenBank/DDBJ whole genome shotgun (WGS) entry which is preliminary data.</text>
</comment>
<reference evidence="2 3" key="1">
    <citation type="submission" date="2019-05" db="EMBL/GenBank/DDBJ databases">
        <title>Another draft genome of Portunus trituberculatus and its Hox gene families provides insights of decapod evolution.</title>
        <authorList>
            <person name="Jeong J.-H."/>
            <person name="Song I."/>
            <person name="Kim S."/>
            <person name="Choi T."/>
            <person name="Kim D."/>
            <person name="Ryu S."/>
            <person name="Kim W."/>
        </authorList>
    </citation>
    <scope>NUCLEOTIDE SEQUENCE [LARGE SCALE GENOMIC DNA]</scope>
    <source>
        <tissue evidence="2">Muscle</tissue>
    </source>
</reference>
<proteinExistence type="predicted"/>
<dbReference type="AlphaFoldDB" id="A0A5B7CTC8"/>
<gene>
    <name evidence="2" type="ORF">E2C01_004579</name>
</gene>
<evidence type="ECO:0000256" key="1">
    <source>
        <dbReference type="SAM" id="MobiDB-lite"/>
    </source>
</evidence>
<protein>
    <submittedName>
        <fullName evidence="2">Uncharacterized protein</fullName>
    </submittedName>
</protein>
<accession>A0A5B7CTC8</accession>
<name>A0A5B7CTC8_PORTR</name>
<evidence type="ECO:0000313" key="3">
    <source>
        <dbReference type="Proteomes" id="UP000324222"/>
    </source>
</evidence>
<keyword evidence="3" id="KW-1185">Reference proteome</keyword>